<dbReference type="EMBL" id="FPJA01000004">
    <property type="protein sequence ID" value="SFW16931.1"/>
    <property type="molecule type" value="Genomic_DNA"/>
</dbReference>
<organism evidence="1 2">
    <name type="scientific">Selenomonas ruminantium</name>
    <dbReference type="NCBI Taxonomy" id="971"/>
    <lineage>
        <taxon>Bacteria</taxon>
        <taxon>Bacillati</taxon>
        <taxon>Bacillota</taxon>
        <taxon>Negativicutes</taxon>
        <taxon>Selenomonadales</taxon>
        <taxon>Selenomonadaceae</taxon>
        <taxon>Selenomonas</taxon>
    </lineage>
</organism>
<name>A0A1K1M1B9_SELRU</name>
<evidence type="ECO:0000313" key="1">
    <source>
        <dbReference type="EMBL" id="SFW16931.1"/>
    </source>
</evidence>
<dbReference type="Pfam" id="PF09481">
    <property type="entry name" value="CRISPR_Cse1"/>
    <property type="match status" value="1"/>
</dbReference>
<dbReference type="Proteomes" id="UP000182958">
    <property type="component" value="Unassembled WGS sequence"/>
</dbReference>
<sequence length="497" mass="56894">MVYDIRTEPWIPVQVIATGDVREVGLRELLSQAQDYRQISGENAMETYSMYRFLSIFLLRICQPKDWESKFELLDEGRFAMEQVEDYFRQCELQGISFDLFDTKRPFLQAVPDGKLDTEKTLKSIASLDGTRASGNNPIHFDHTLECDAEMTPAQAMRGLLSSQIFATAMSGGYPSNVYGAPPMFFLPEGRNLFETLVLSIPLVNRENFGQPVWESNKPIIPREEVPATNQLYGLLFPARRIRLVPPTDGVVKTMFYQPGLHFIGFSSWKDPHVARRPNKDGDFVSIKPSIDREPWRNMGTLTQYYHDGAPEVLRDFAHILQEDGRNDMPVMMFGLATSNASLLGIQQGKIYLDNRIMADNIKMDALIKALELSERFAMVLRNSKTGIISIIAPEATGRGQHEAEVYLHRYFAYCERELHGYIERLAEISATEEYHELRQLWKNRLITGIRELVQEAERIYCFRGADMIRAYKQEQFLFATLKKAVKEVENGAESKG</sequence>
<evidence type="ECO:0000313" key="2">
    <source>
        <dbReference type="Proteomes" id="UP000182958"/>
    </source>
</evidence>
<dbReference type="AlphaFoldDB" id="A0A1K1M1B9"/>
<dbReference type="RefSeq" id="WP_072305389.1">
    <property type="nucleotide sequence ID" value="NZ_FPJA01000004.1"/>
</dbReference>
<dbReference type="NCBIfam" id="TIGR02547">
    <property type="entry name" value="casA_cse1"/>
    <property type="match status" value="1"/>
</dbReference>
<gene>
    <name evidence="1" type="ORF">SAMN02910323_0510</name>
</gene>
<reference evidence="2" key="1">
    <citation type="submission" date="2016-11" db="EMBL/GenBank/DDBJ databases">
        <authorList>
            <person name="Varghese N."/>
            <person name="Submissions S."/>
        </authorList>
    </citation>
    <scope>NUCLEOTIDE SEQUENCE [LARGE SCALE GENOMIC DNA]</scope>
    <source>
        <strain evidence="2">C3</strain>
    </source>
</reference>
<keyword evidence="2" id="KW-1185">Reference proteome</keyword>
<accession>A0A1K1M1B9</accession>
<proteinExistence type="predicted"/>
<protein>
    <submittedName>
        <fullName evidence="1">CRISPR type I-E/ECOLI-associated protein CasA/Cse1</fullName>
    </submittedName>
</protein>
<dbReference type="InterPro" id="IPR013381">
    <property type="entry name" value="CRISPR-assoc_prot_Cse1"/>
</dbReference>